<proteinExistence type="predicted"/>
<accession>A0A9X1X0E5</accession>
<evidence type="ECO:0000313" key="2">
    <source>
        <dbReference type="Proteomes" id="UP001139450"/>
    </source>
</evidence>
<dbReference type="Proteomes" id="UP001139450">
    <property type="component" value="Unassembled WGS sequence"/>
</dbReference>
<name>A0A9X1X0E5_9SPHI</name>
<reference evidence="1" key="1">
    <citation type="submission" date="2022-04" db="EMBL/GenBank/DDBJ databases">
        <title>Mucilaginibacter sp. RS28 isolated from freshwater.</title>
        <authorList>
            <person name="Ko S.-R."/>
        </authorList>
    </citation>
    <scope>NUCLEOTIDE SEQUENCE</scope>
    <source>
        <strain evidence="1">RS28</strain>
    </source>
</reference>
<keyword evidence="2" id="KW-1185">Reference proteome</keyword>
<sequence>MTLAGFMAEIILKTFINAPVVVCFNLSRSIDLHQVSTAHTQEKVIAGVTQGLIGLGETVTWRAKHFGIWLNLTSKITAFIPPTSFTDEMTAGPFAMMKHQHIFEGQENGTLMTDIFVFRSPLGLLGKLVDTLILKQYMRKLLVKRNGVIKMYAEENVGGI</sequence>
<dbReference type="CDD" id="cd07820">
    <property type="entry name" value="SRPBCC_3"/>
    <property type="match status" value="1"/>
</dbReference>
<organism evidence="1 2">
    <name type="scientific">Mucilaginibacter straminoryzae</name>
    <dbReference type="NCBI Taxonomy" id="2932774"/>
    <lineage>
        <taxon>Bacteria</taxon>
        <taxon>Pseudomonadati</taxon>
        <taxon>Bacteroidota</taxon>
        <taxon>Sphingobacteriia</taxon>
        <taxon>Sphingobacteriales</taxon>
        <taxon>Sphingobacteriaceae</taxon>
        <taxon>Mucilaginibacter</taxon>
    </lineage>
</organism>
<gene>
    <name evidence="1" type="ORF">MUY27_03450</name>
</gene>
<dbReference type="AlphaFoldDB" id="A0A9X1X0E5"/>
<dbReference type="RefSeq" id="WP_245128576.1">
    <property type="nucleotide sequence ID" value="NZ_JALJEJ010000001.1"/>
</dbReference>
<dbReference type="EMBL" id="JALJEJ010000001">
    <property type="protein sequence ID" value="MCJ8208748.1"/>
    <property type="molecule type" value="Genomic_DNA"/>
</dbReference>
<protein>
    <submittedName>
        <fullName evidence="1">SRPBCC family protein</fullName>
    </submittedName>
</protein>
<dbReference type="Gene3D" id="3.30.530.20">
    <property type="match status" value="1"/>
</dbReference>
<dbReference type="SUPFAM" id="SSF55961">
    <property type="entry name" value="Bet v1-like"/>
    <property type="match status" value="1"/>
</dbReference>
<dbReference type="InterPro" id="IPR023393">
    <property type="entry name" value="START-like_dom_sf"/>
</dbReference>
<comment type="caution">
    <text evidence="1">The sequence shown here is derived from an EMBL/GenBank/DDBJ whole genome shotgun (WGS) entry which is preliminary data.</text>
</comment>
<evidence type="ECO:0000313" key="1">
    <source>
        <dbReference type="EMBL" id="MCJ8208748.1"/>
    </source>
</evidence>